<dbReference type="CDD" id="cd00684">
    <property type="entry name" value="Terpene_cyclase_plant_C1"/>
    <property type="match status" value="1"/>
</dbReference>
<dbReference type="InterPro" id="IPR044814">
    <property type="entry name" value="Terpene_cyclase_plant_C1"/>
</dbReference>
<dbReference type="PANTHER" id="PTHR31225:SF245">
    <property type="entry name" value="(-)-ALPHA-TERPINEOL SYNTHASE-LIKE"/>
    <property type="match status" value="1"/>
</dbReference>
<keyword evidence="5" id="KW-0456">Lyase</keyword>
<name>A0AA41VGX9_PAPNU</name>
<keyword evidence="3" id="KW-0479">Metal-binding</keyword>
<organism evidence="8 9">
    <name type="scientific">Papaver nudicaule</name>
    <name type="common">Iceland poppy</name>
    <dbReference type="NCBI Taxonomy" id="74823"/>
    <lineage>
        <taxon>Eukaryota</taxon>
        <taxon>Viridiplantae</taxon>
        <taxon>Streptophyta</taxon>
        <taxon>Embryophyta</taxon>
        <taxon>Tracheophyta</taxon>
        <taxon>Spermatophyta</taxon>
        <taxon>Magnoliopsida</taxon>
        <taxon>Ranunculales</taxon>
        <taxon>Papaveraceae</taxon>
        <taxon>Papaveroideae</taxon>
        <taxon>Papaver</taxon>
    </lineage>
</organism>
<dbReference type="GO" id="GO:0010333">
    <property type="term" value="F:terpene synthase activity"/>
    <property type="evidence" value="ECO:0007669"/>
    <property type="project" value="InterPro"/>
</dbReference>
<dbReference type="EMBL" id="JAJJMA010219800">
    <property type="protein sequence ID" value="MCL7041075.1"/>
    <property type="molecule type" value="Genomic_DNA"/>
</dbReference>
<dbReference type="Gene3D" id="1.50.10.130">
    <property type="entry name" value="Terpene synthase, N-terminal domain"/>
    <property type="match status" value="1"/>
</dbReference>
<feature type="domain" description="Terpene synthase N-terminal" evidence="6">
    <location>
        <begin position="67"/>
        <end position="244"/>
    </location>
</feature>
<accession>A0AA41VGX9</accession>
<evidence type="ECO:0000256" key="2">
    <source>
        <dbReference type="ARBA" id="ARBA00001946"/>
    </source>
</evidence>
<reference evidence="8" key="1">
    <citation type="submission" date="2022-03" db="EMBL/GenBank/DDBJ databases">
        <title>A functionally conserved STORR gene fusion in Papaver species that diverged 16.8 million years ago.</title>
        <authorList>
            <person name="Catania T."/>
        </authorList>
    </citation>
    <scope>NUCLEOTIDE SEQUENCE</scope>
    <source>
        <strain evidence="8">S-191538</strain>
    </source>
</reference>
<gene>
    <name evidence="8" type="ORF">MKW94_028847</name>
</gene>
<dbReference type="Pfam" id="PF03936">
    <property type="entry name" value="Terpene_synth_C"/>
    <property type="match status" value="1"/>
</dbReference>
<dbReference type="Proteomes" id="UP001177140">
    <property type="component" value="Unassembled WGS sequence"/>
</dbReference>
<evidence type="ECO:0000256" key="4">
    <source>
        <dbReference type="ARBA" id="ARBA00022842"/>
    </source>
</evidence>
<dbReference type="SUPFAM" id="SSF48239">
    <property type="entry name" value="Terpenoid cyclases/Protein prenyltransferases"/>
    <property type="match status" value="1"/>
</dbReference>
<dbReference type="InterPro" id="IPR008930">
    <property type="entry name" value="Terpenoid_cyclase/PrenylTrfase"/>
</dbReference>
<dbReference type="SFLD" id="SFLDS00005">
    <property type="entry name" value="Isoprenoid_Synthase_Type_I"/>
    <property type="match status" value="1"/>
</dbReference>
<evidence type="ECO:0000256" key="5">
    <source>
        <dbReference type="ARBA" id="ARBA00023239"/>
    </source>
</evidence>
<dbReference type="SFLD" id="SFLDG01019">
    <property type="entry name" value="Terpene_Cyclase_Like_1_C_Termi"/>
    <property type="match status" value="1"/>
</dbReference>
<dbReference type="PANTHER" id="PTHR31225">
    <property type="entry name" value="OS04G0344100 PROTEIN-RELATED"/>
    <property type="match status" value="1"/>
</dbReference>
<evidence type="ECO:0000256" key="3">
    <source>
        <dbReference type="ARBA" id="ARBA00022723"/>
    </source>
</evidence>
<dbReference type="InterPro" id="IPR005630">
    <property type="entry name" value="Terpene_synthase_metal-bd"/>
</dbReference>
<evidence type="ECO:0000259" key="7">
    <source>
        <dbReference type="Pfam" id="PF03936"/>
    </source>
</evidence>
<protein>
    <submittedName>
        <fullName evidence="8">Uncharacterized protein</fullName>
    </submittedName>
</protein>
<keyword evidence="4" id="KW-0460">Magnesium</keyword>
<dbReference type="Gene3D" id="1.10.600.10">
    <property type="entry name" value="Farnesyl Diphosphate Synthase"/>
    <property type="match status" value="2"/>
</dbReference>
<evidence type="ECO:0000313" key="8">
    <source>
        <dbReference type="EMBL" id="MCL7041075.1"/>
    </source>
</evidence>
<dbReference type="AlphaFoldDB" id="A0AA41VGX9"/>
<dbReference type="InterPro" id="IPR001906">
    <property type="entry name" value="Terpene_synth_N"/>
</dbReference>
<sequence>MAFHDLFVQHQTILTIKSTPGLLLHTHHSNNVPNTRRNKSHVRYTVSSRNSTDPLLPRRSANNHPNIWDFEFVESLTSDYKSAREICTGRAEKLKENVRSMFDGAGGLPYSLKLIDTIQRLGLDYHFRNEIKSALDKFYTNGMVFPNDMSMEALKFRLFRQHGYEISQDVLKRFIEENTRQGNVEDSEGLLSLYEASFYAYEGEELLKEAQQITSKHLKNYLKERNDNRTCMSNFSKEEINHSLEIPLLWRVPRMEVRRYIYMYEMKQNMHPTLLEFAKLDFNMVQATYHEELKYASRWWRDLALDGSLTFARNRLVILIKYPRNTKVTNKVPPKYRTFLECPYQSFLWSVGFNSEPKFRNVRRQVTKLANLITVIDEVYDVYGSLDELKIFTEADINTVETLPHHMKICFFALYNTVNEIGNEVLRNSNLDVMPYFKKSWGDLCKAFLVEATWYYSGYIPTLEEYTDNAWISASGPLVSVHAYCQLGDHENISKDALECITANQSDLIRSSSTIFRLANDLATSKDEVERGDVAKSIQCYMHETGASESIAREHVQQLISAWWTKMNANLTASRGVFPSSFINIIQNIARMAQYMYQYGDGYGVPNLEAKDRIMTIIVKPITF</sequence>
<evidence type="ECO:0000259" key="6">
    <source>
        <dbReference type="Pfam" id="PF01397"/>
    </source>
</evidence>
<comment type="cofactor">
    <cofactor evidence="1">
        <name>Mn(2+)</name>
        <dbReference type="ChEBI" id="CHEBI:29035"/>
    </cofactor>
</comment>
<dbReference type="InterPro" id="IPR008949">
    <property type="entry name" value="Isoprenoid_synthase_dom_sf"/>
</dbReference>
<dbReference type="GO" id="GO:0016102">
    <property type="term" value="P:diterpenoid biosynthetic process"/>
    <property type="evidence" value="ECO:0007669"/>
    <property type="project" value="InterPro"/>
</dbReference>
<dbReference type="GO" id="GO:0000287">
    <property type="term" value="F:magnesium ion binding"/>
    <property type="evidence" value="ECO:0007669"/>
    <property type="project" value="InterPro"/>
</dbReference>
<proteinExistence type="predicted"/>
<feature type="domain" description="Terpene synthase metal-binding" evidence="7">
    <location>
        <begin position="344"/>
        <end position="565"/>
    </location>
</feature>
<keyword evidence="9" id="KW-1185">Reference proteome</keyword>
<evidence type="ECO:0000256" key="1">
    <source>
        <dbReference type="ARBA" id="ARBA00001936"/>
    </source>
</evidence>
<comment type="cofactor">
    <cofactor evidence="2">
        <name>Mg(2+)</name>
        <dbReference type="ChEBI" id="CHEBI:18420"/>
    </cofactor>
</comment>
<dbReference type="SUPFAM" id="SSF48576">
    <property type="entry name" value="Terpenoid synthases"/>
    <property type="match status" value="1"/>
</dbReference>
<evidence type="ECO:0000313" key="9">
    <source>
        <dbReference type="Proteomes" id="UP001177140"/>
    </source>
</evidence>
<dbReference type="InterPro" id="IPR036965">
    <property type="entry name" value="Terpene_synth_N_sf"/>
</dbReference>
<dbReference type="Pfam" id="PF01397">
    <property type="entry name" value="Terpene_synth"/>
    <property type="match status" value="1"/>
</dbReference>
<dbReference type="InterPro" id="IPR050148">
    <property type="entry name" value="Terpene_synthase-like"/>
</dbReference>
<dbReference type="InterPro" id="IPR034741">
    <property type="entry name" value="Terpene_cyclase-like_1_C"/>
</dbReference>
<comment type="caution">
    <text evidence="8">The sequence shown here is derived from an EMBL/GenBank/DDBJ whole genome shotgun (WGS) entry which is preliminary data.</text>
</comment>